<dbReference type="SUPFAM" id="SSF56436">
    <property type="entry name" value="C-type lectin-like"/>
    <property type="match status" value="1"/>
</dbReference>
<dbReference type="GO" id="GO:0030246">
    <property type="term" value="F:carbohydrate binding"/>
    <property type="evidence" value="ECO:0007669"/>
    <property type="project" value="UniProtKB-KW"/>
</dbReference>
<evidence type="ECO:0000256" key="6">
    <source>
        <dbReference type="ARBA" id="ARBA00023136"/>
    </source>
</evidence>
<dbReference type="PANTHER" id="PTHR14789">
    <property type="entry name" value="CHONDROLECTIN VARIANT CHODLFDELTAE"/>
    <property type="match status" value="1"/>
</dbReference>
<evidence type="ECO:0000313" key="9">
    <source>
        <dbReference type="Ensembl" id="ENSSOCP00000019958.1"/>
    </source>
</evidence>
<evidence type="ECO:0000256" key="2">
    <source>
        <dbReference type="ARBA" id="ARBA00022692"/>
    </source>
</evidence>
<comment type="subcellular location">
    <subcellularLocation>
        <location evidence="1">Membrane</location>
        <topology evidence="1">Single-pass type I membrane protein</topology>
    </subcellularLocation>
</comment>
<keyword evidence="10" id="KW-1185">Reference proteome</keyword>
<reference evidence="9" key="2">
    <citation type="submission" date="2025-09" db="UniProtKB">
        <authorList>
            <consortium name="Ensembl"/>
        </authorList>
    </citation>
    <scope>IDENTIFICATION</scope>
</reference>
<keyword evidence="2" id="KW-0812">Transmembrane</keyword>
<evidence type="ECO:0000256" key="4">
    <source>
        <dbReference type="ARBA" id="ARBA00022734"/>
    </source>
</evidence>
<evidence type="ECO:0000256" key="5">
    <source>
        <dbReference type="ARBA" id="ARBA00022989"/>
    </source>
</evidence>
<dbReference type="InterPro" id="IPR051505">
    <property type="entry name" value="C-type_lectin_domain"/>
</dbReference>
<dbReference type="InterPro" id="IPR016187">
    <property type="entry name" value="CTDL_fold"/>
</dbReference>
<dbReference type="SMART" id="SM00034">
    <property type="entry name" value="CLECT"/>
    <property type="match status" value="1"/>
</dbReference>
<keyword evidence="4" id="KW-0430">Lectin</keyword>
<keyword evidence="5" id="KW-1133">Transmembrane helix</keyword>
<feature type="region of interest" description="Disordered" evidence="7">
    <location>
        <begin position="1"/>
        <end position="21"/>
    </location>
</feature>
<evidence type="ECO:0000313" key="10">
    <source>
        <dbReference type="Proteomes" id="UP000694551"/>
    </source>
</evidence>
<dbReference type="AlphaFoldDB" id="A0A8D0KZF7"/>
<protein>
    <recommendedName>
        <fullName evidence="8">C-type lectin domain-containing protein</fullName>
    </recommendedName>
</protein>
<dbReference type="Ensembl" id="ENSSOCT00000020465.1">
    <property type="protein sequence ID" value="ENSSOCP00000019958.1"/>
    <property type="gene ID" value="ENSSOCG00000014943.1"/>
</dbReference>
<keyword evidence="3" id="KW-0732">Signal</keyword>
<dbReference type="InterPro" id="IPR016186">
    <property type="entry name" value="C-type_lectin-like/link_sf"/>
</dbReference>
<accession>A0A8D0KZF7</accession>
<dbReference type="Pfam" id="PF00059">
    <property type="entry name" value="Lectin_C"/>
    <property type="match status" value="1"/>
</dbReference>
<keyword evidence="6" id="KW-0472">Membrane</keyword>
<dbReference type="Proteomes" id="UP000694551">
    <property type="component" value="Unplaced"/>
</dbReference>
<feature type="domain" description="C-type lectin" evidence="8">
    <location>
        <begin position="32"/>
        <end position="138"/>
    </location>
</feature>
<organism evidence="9 10">
    <name type="scientific">Strix occidentalis caurina</name>
    <name type="common">northern spotted owl</name>
    <dbReference type="NCBI Taxonomy" id="311401"/>
    <lineage>
        <taxon>Eukaryota</taxon>
        <taxon>Metazoa</taxon>
        <taxon>Chordata</taxon>
        <taxon>Craniata</taxon>
        <taxon>Vertebrata</taxon>
        <taxon>Euteleostomi</taxon>
        <taxon>Archelosauria</taxon>
        <taxon>Archosauria</taxon>
        <taxon>Dinosauria</taxon>
        <taxon>Saurischia</taxon>
        <taxon>Theropoda</taxon>
        <taxon>Coelurosauria</taxon>
        <taxon>Aves</taxon>
        <taxon>Neognathae</taxon>
        <taxon>Neoaves</taxon>
        <taxon>Telluraves</taxon>
        <taxon>Strigiformes</taxon>
        <taxon>Strigidae</taxon>
        <taxon>Strix</taxon>
    </lineage>
</organism>
<evidence type="ECO:0000256" key="3">
    <source>
        <dbReference type="ARBA" id="ARBA00022729"/>
    </source>
</evidence>
<feature type="compositionally biased region" description="Basic and acidic residues" evidence="7">
    <location>
        <begin position="1"/>
        <end position="10"/>
    </location>
</feature>
<proteinExistence type="predicted"/>
<name>A0A8D0KZF7_STROC</name>
<dbReference type="PROSITE" id="PS50041">
    <property type="entry name" value="C_TYPE_LECTIN_2"/>
    <property type="match status" value="1"/>
</dbReference>
<dbReference type="InterPro" id="IPR001304">
    <property type="entry name" value="C-type_lectin-like"/>
</dbReference>
<sequence>DPDSTGDRRSLAPSWQPGPSHDLAPISGLLGWNGAQERCRHNGGNLAPVRDPGEAERLRELLVAASWLGPAWIGLSLSRGQCTQPQEPLRGFAWAAGGEPGNYSAWLSEPAITCLSSRCVSLRLAGPAGTIGWADRPCRAPPVVYKPAAAPPREGLTGTVLRDGEGVGLNLPARAAPQLCRTSPCLKIVNYKY</sequence>
<dbReference type="Gene3D" id="3.10.100.10">
    <property type="entry name" value="Mannose-Binding Protein A, subunit A"/>
    <property type="match status" value="1"/>
</dbReference>
<reference evidence="9" key="1">
    <citation type="submission" date="2025-08" db="UniProtKB">
        <authorList>
            <consortium name="Ensembl"/>
        </authorList>
    </citation>
    <scope>IDENTIFICATION</scope>
</reference>
<evidence type="ECO:0000256" key="7">
    <source>
        <dbReference type="SAM" id="MobiDB-lite"/>
    </source>
</evidence>
<evidence type="ECO:0000256" key="1">
    <source>
        <dbReference type="ARBA" id="ARBA00004479"/>
    </source>
</evidence>
<dbReference type="GO" id="GO:0016020">
    <property type="term" value="C:membrane"/>
    <property type="evidence" value="ECO:0007669"/>
    <property type="project" value="UniProtKB-SubCell"/>
</dbReference>
<evidence type="ECO:0000259" key="8">
    <source>
        <dbReference type="PROSITE" id="PS50041"/>
    </source>
</evidence>